<sequence length="69" mass="7620">MESKNKESASDIGAKKFGGKKSGGIKRSKMGRTGDKNPQRTGFRSSSYREHLHNVVRASGSLIKTLMFF</sequence>
<reference evidence="2" key="1">
    <citation type="submission" date="2024-06" db="EMBL/GenBank/DDBJ databases">
        <authorList>
            <person name="Liu X."/>
            <person name="Lenzi L."/>
            <person name="Haldenby T S."/>
            <person name="Uol C."/>
        </authorList>
    </citation>
    <scope>NUCLEOTIDE SEQUENCE</scope>
</reference>
<name>A0AAV2TE65_CALDB</name>
<comment type="caution">
    <text evidence="2">The sequence shown here is derived from an EMBL/GenBank/DDBJ whole genome shotgun (WGS) entry which is preliminary data.</text>
</comment>
<evidence type="ECO:0000256" key="1">
    <source>
        <dbReference type="SAM" id="MobiDB-lite"/>
    </source>
</evidence>
<proteinExistence type="predicted"/>
<gene>
    <name evidence="2" type="ORF">CDAUBV1_LOCUS9351</name>
</gene>
<organism evidence="2 3">
    <name type="scientific">Calicophoron daubneyi</name>
    <name type="common">Rumen fluke</name>
    <name type="synonym">Paramphistomum daubneyi</name>
    <dbReference type="NCBI Taxonomy" id="300641"/>
    <lineage>
        <taxon>Eukaryota</taxon>
        <taxon>Metazoa</taxon>
        <taxon>Spiralia</taxon>
        <taxon>Lophotrochozoa</taxon>
        <taxon>Platyhelminthes</taxon>
        <taxon>Trematoda</taxon>
        <taxon>Digenea</taxon>
        <taxon>Plagiorchiida</taxon>
        <taxon>Pronocephalata</taxon>
        <taxon>Paramphistomoidea</taxon>
        <taxon>Paramphistomidae</taxon>
        <taxon>Calicophoron</taxon>
    </lineage>
</organism>
<accession>A0AAV2TE65</accession>
<evidence type="ECO:0000313" key="3">
    <source>
        <dbReference type="Proteomes" id="UP001497525"/>
    </source>
</evidence>
<feature type="region of interest" description="Disordered" evidence="1">
    <location>
        <begin position="1"/>
        <end position="47"/>
    </location>
</feature>
<dbReference type="Proteomes" id="UP001497525">
    <property type="component" value="Unassembled WGS sequence"/>
</dbReference>
<dbReference type="AlphaFoldDB" id="A0AAV2TE65"/>
<dbReference type="EMBL" id="CAXLJL010000245">
    <property type="protein sequence ID" value="CAL5135171.1"/>
    <property type="molecule type" value="Genomic_DNA"/>
</dbReference>
<feature type="compositionally biased region" description="Basic residues" evidence="1">
    <location>
        <begin position="17"/>
        <end position="30"/>
    </location>
</feature>
<evidence type="ECO:0000313" key="2">
    <source>
        <dbReference type="EMBL" id="CAL5135171.1"/>
    </source>
</evidence>
<protein>
    <submittedName>
        <fullName evidence="2">Uncharacterized protein</fullName>
    </submittedName>
</protein>